<dbReference type="PANTHER" id="PTHR47272">
    <property type="entry name" value="DDE_TNP_1_7 DOMAIN-CONTAINING PROTEIN"/>
    <property type="match status" value="1"/>
</dbReference>
<evidence type="ECO:0000313" key="4">
    <source>
        <dbReference type="Proteomes" id="UP001160148"/>
    </source>
</evidence>
<sequence length="589" mass="68880">MLSDGDILALLGDGDVSDIGSEVDELEDDNCFPIDEFDQLLNDFDDLSSDILPDIEEVEPDFINTNKRDIHWVQKPFEPPTINLEDIESEYIDTLKTPIQYFSEYFGDDIFVKIAFNTNLYATQKNLGSKFKLTDEHEIKTLIGIHMLMGCLKYSRVRMYWQKRFFVHLIADNMSRNRFFNLRTNFHVIDNNDIPPCNKDKFIKVRPLCDSFLRKCKSLPVEKNICVDEQMVPFKGMLCIKQYVKNKPIKWGIKIFLLCGESGLAYNLFLFQGFSELDPENIKTYGSGGSVVLRLTENIKPNRHFLFFDNYFSSYGLFEKLLHDKIYAVGTIRANWFAKPPFLSDKLMRELGRGTSFEITTDQPNNYNIGLLKWYDNKPVHLGSNFVTSGELDVVRRWSKKEKKYVDIERPEIVRIYNQSMGGVDKMDQMVSYYRIFIRSNKWTLRMAMHFFDLAICNSWIQYKKHAEILKIPKKKIMDSMDFRMDIAESLIRVNKPSTPNRKRGRPSAQAEPVPEQTYTKRNVVDSAPPNIDVRLDGTYHRALVDERKYATKCKHPTCKRRTHTFCSKCNLHLCLDRTSNCFDKYHTK</sequence>
<evidence type="ECO:0000313" key="3">
    <source>
        <dbReference type="EMBL" id="CAI6375991.1"/>
    </source>
</evidence>
<reference evidence="3 4" key="1">
    <citation type="submission" date="2023-01" db="EMBL/GenBank/DDBJ databases">
        <authorList>
            <person name="Whitehead M."/>
        </authorList>
    </citation>
    <scope>NUCLEOTIDE SEQUENCE [LARGE SCALE GENOMIC DNA]</scope>
</reference>
<keyword evidence="4" id="KW-1185">Reference proteome</keyword>
<proteinExistence type="predicted"/>
<feature type="region of interest" description="Disordered" evidence="1">
    <location>
        <begin position="494"/>
        <end position="523"/>
    </location>
</feature>
<evidence type="ECO:0000256" key="1">
    <source>
        <dbReference type="SAM" id="MobiDB-lite"/>
    </source>
</evidence>
<feature type="domain" description="PiggyBac transposable element-derived protein" evidence="2">
    <location>
        <begin position="97"/>
        <end position="460"/>
    </location>
</feature>
<comment type="caution">
    <text evidence="3">The sequence shown here is derived from an EMBL/GenBank/DDBJ whole genome shotgun (WGS) entry which is preliminary data.</text>
</comment>
<name>A0AAV0Y6G8_9HEMI</name>
<organism evidence="3 4">
    <name type="scientific">Macrosiphum euphorbiae</name>
    <name type="common">potato aphid</name>
    <dbReference type="NCBI Taxonomy" id="13131"/>
    <lineage>
        <taxon>Eukaryota</taxon>
        <taxon>Metazoa</taxon>
        <taxon>Ecdysozoa</taxon>
        <taxon>Arthropoda</taxon>
        <taxon>Hexapoda</taxon>
        <taxon>Insecta</taxon>
        <taxon>Pterygota</taxon>
        <taxon>Neoptera</taxon>
        <taxon>Paraneoptera</taxon>
        <taxon>Hemiptera</taxon>
        <taxon>Sternorrhyncha</taxon>
        <taxon>Aphidomorpha</taxon>
        <taxon>Aphidoidea</taxon>
        <taxon>Aphididae</taxon>
        <taxon>Macrosiphini</taxon>
        <taxon>Macrosiphum</taxon>
    </lineage>
</organism>
<dbReference type="Pfam" id="PF13843">
    <property type="entry name" value="DDE_Tnp_1_7"/>
    <property type="match status" value="1"/>
</dbReference>
<dbReference type="InterPro" id="IPR029526">
    <property type="entry name" value="PGBD"/>
</dbReference>
<dbReference type="PANTHER" id="PTHR47272:SF2">
    <property type="entry name" value="PIGGYBAC TRANSPOSABLE ELEMENT-DERIVED PROTEIN 3-LIKE"/>
    <property type="match status" value="1"/>
</dbReference>
<gene>
    <name evidence="3" type="ORF">MEUPH1_LOCUS29422</name>
</gene>
<dbReference type="Proteomes" id="UP001160148">
    <property type="component" value="Unassembled WGS sequence"/>
</dbReference>
<dbReference type="EMBL" id="CARXXK010001406">
    <property type="protein sequence ID" value="CAI6375991.1"/>
    <property type="molecule type" value="Genomic_DNA"/>
</dbReference>
<protein>
    <recommendedName>
        <fullName evidence="2">PiggyBac transposable element-derived protein domain-containing protein</fullName>
    </recommendedName>
</protein>
<dbReference type="AlphaFoldDB" id="A0AAV0Y6G8"/>
<evidence type="ECO:0000259" key="2">
    <source>
        <dbReference type="Pfam" id="PF13843"/>
    </source>
</evidence>
<accession>A0AAV0Y6G8</accession>